<keyword evidence="3" id="KW-0436">Ligase</keyword>
<dbReference type="GO" id="GO:0046872">
    <property type="term" value="F:metal ion binding"/>
    <property type="evidence" value="ECO:0007669"/>
    <property type="project" value="InterPro"/>
</dbReference>
<dbReference type="Proteomes" id="UP000276223">
    <property type="component" value="Unassembled WGS sequence"/>
</dbReference>
<gene>
    <name evidence="3" type="ORF">EDC27_0056</name>
</gene>
<proteinExistence type="predicted"/>
<reference evidence="3 4" key="1">
    <citation type="submission" date="2018-11" db="EMBL/GenBank/DDBJ databases">
        <title>Genomic Encyclopedia of Type Strains, Phase IV (KMG-IV): sequencing the most valuable type-strain genomes for metagenomic binning, comparative biology and taxonomic classification.</title>
        <authorList>
            <person name="Goeker M."/>
        </authorList>
    </citation>
    <scope>NUCLEOTIDE SEQUENCE [LARGE SCALE GENOMIC DNA]</scope>
    <source>
        <strain evidence="3 4">DSM 22027</strain>
    </source>
</reference>
<evidence type="ECO:0000256" key="1">
    <source>
        <dbReference type="PROSITE-ProRule" id="PRU00409"/>
    </source>
</evidence>
<dbReference type="InterPro" id="IPR011761">
    <property type="entry name" value="ATP-grasp"/>
</dbReference>
<dbReference type="InterPro" id="IPR013651">
    <property type="entry name" value="ATP-grasp_RimK-type"/>
</dbReference>
<dbReference type="PANTHER" id="PTHR21621">
    <property type="entry name" value="RIBOSOMAL PROTEIN S6 MODIFICATION PROTEIN"/>
    <property type="match status" value="1"/>
</dbReference>
<dbReference type="OrthoDB" id="5495824at2"/>
<keyword evidence="1" id="KW-0547">Nucleotide-binding</keyword>
<dbReference type="RefSeq" id="WP_123288626.1">
    <property type="nucleotide sequence ID" value="NZ_RJVA01000001.1"/>
</dbReference>
<dbReference type="PROSITE" id="PS50975">
    <property type="entry name" value="ATP_GRASP"/>
    <property type="match status" value="1"/>
</dbReference>
<dbReference type="PANTHER" id="PTHR21621:SF0">
    <property type="entry name" value="BETA-CITRYLGLUTAMATE SYNTHASE B-RELATED"/>
    <property type="match status" value="1"/>
</dbReference>
<dbReference type="GO" id="GO:0005737">
    <property type="term" value="C:cytoplasm"/>
    <property type="evidence" value="ECO:0007669"/>
    <property type="project" value="TreeGrafter"/>
</dbReference>
<dbReference type="GO" id="GO:0005840">
    <property type="term" value="C:ribosome"/>
    <property type="evidence" value="ECO:0007669"/>
    <property type="project" value="UniProtKB-KW"/>
</dbReference>
<accession>A0A3N1VTP2</accession>
<dbReference type="InterPro" id="IPR013815">
    <property type="entry name" value="ATP_grasp_subdomain_1"/>
</dbReference>
<name>A0A3N1VTP2_9BACT</name>
<evidence type="ECO:0000313" key="4">
    <source>
        <dbReference type="Proteomes" id="UP000276223"/>
    </source>
</evidence>
<dbReference type="Pfam" id="PF08443">
    <property type="entry name" value="RimK"/>
    <property type="match status" value="1"/>
</dbReference>
<feature type="domain" description="ATP-grasp" evidence="2">
    <location>
        <begin position="81"/>
        <end position="277"/>
    </location>
</feature>
<dbReference type="GO" id="GO:0005524">
    <property type="term" value="F:ATP binding"/>
    <property type="evidence" value="ECO:0007669"/>
    <property type="project" value="UniProtKB-UniRule"/>
</dbReference>
<keyword evidence="1" id="KW-0067">ATP-binding</keyword>
<keyword evidence="4" id="KW-1185">Reference proteome</keyword>
<protein>
    <submittedName>
        <fullName evidence="3">Ribosomal protein S6--L-glutamate ligase</fullName>
    </submittedName>
</protein>
<keyword evidence="3" id="KW-0689">Ribosomal protein</keyword>
<dbReference type="SUPFAM" id="SSF56059">
    <property type="entry name" value="Glutathione synthetase ATP-binding domain-like"/>
    <property type="match status" value="1"/>
</dbReference>
<evidence type="ECO:0000259" key="2">
    <source>
        <dbReference type="PROSITE" id="PS50975"/>
    </source>
</evidence>
<dbReference type="EMBL" id="RJVA01000001">
    <property type="protein sequence ID" value="ROR03522.1"/>
    <property type="molecule type" value="Genomic_DNA"/>
</dbReference>
<keyword evidence="3" id="KW-0687">Ribonucleoprotein</keyword>
<sequence>MCEKATGMVLSYHPVIPGDVNRLCAGREPDENDRRWMQRAAAIILPQGCSESLYRMAVRYCRHVFPDYRMRFLYPGKIGDIRLFRILGFPHPKSHLFHSVKFCPPSFWNDLRYPVVLKSAHGGEGSLVFKVESAEEAMEPLKIFEGMERSGFGGFVVQEFVKNDGRDLRVVVIGRTVKSYWRVQRDPTNFLHNTSHGAVIDRESDPDLQAEGRAWVRALCQRTGINLAGMDLLFRDRSLHQQKNPLFLEINYYFGRKGLGGSERFYTLLEKEARAWLKSLGLSDLQPPPTGGKKATRSFP</sequence>
<dbReference type="AlphaFoldDB" id="A0A3N1VTP2"/>
<comment type="caution">
    <text evidence="3">The sequence shown here is derived from an EMBL/GenBank/DDBJ whole genome shotgun (WGS) entry which is preliminary data.</text>
</comment>
<dbReference type="Gene3D" id="3.30.470.20">
    <property type="entry name" value="ATP-grasp fold, B domain"/>
    <property type="match status" value="1"/>
</dbReference>
<dbReference type="Gene3D" id="3.30.1490.20">
    <property type="entry name" value="ATP-grasp fold, A domain"/>
    <property type="match status" value="1"/>
</dbReference>
<dbReference type="GO" id="GO:0016879">
    <property type="term" value="F:ligase activity, forming carbon-nitrogen bonds"/>
    <property type="evidence" value="ECO:0007669"/>
    <property type="project" value="TreeGrafter"/>
</dbReference>
<organism evidence="3 4">
    <name type="scientific">Desulfosoma caldarium</name>
    <dbReference type="NCBI Taxonomy" id="610254"/>
    <lineage>
        <taxon>Bacteria</taxon>
        <taxon>Pseudomonadati</taxon>
        <taxon>Thermodesulfobacteriota</taxon>
        <taxon>Syntrophobacteria</taxon>
        <taxon>Syntrophobacterales</taxon>
        <taxon>Syntrophobacteraceae</taxon>
        <taxon>Desulfosoma</taxon>
    </lineage>
</organism>
<evidence type="ECO:0000313" key="3">
    <source>
        <dbReference type="EMBL" id="ROR03522.1"/>
    </source>
</evidence>